<comment type="subunit">
    <text evidence="7">Homodimer and heterodimers.</text>
</comment>
<name>A0AAE1VTK1_9SOLA</name>
<sequence length="99" mass="10575">MSYLGIGVSPGNVPVHHGSNVKVINKGVRIAELILRCLICGLAVVAAILIGTDSQVKVIFTIKKEAKFTDMKVLVFLVIANGIAAAYSDSSSKVHFEYD</sequence>
<protein>
    <recommendedName>
        <fullName evidence="7">CASP-like protein</fullName>
    </recommendedName>
</protein>
<feature type="transmembrane region" description="Helical" evidence="7">
    <location>
        <begin position="33"/>
        <end position="52"/>
    </location>
</feature>
<evidence type="ECO:0000313" key="9">
    <source>
        <dbReference type="EMBL" id="KAK4372759.1"/>
    </source>
</evidence>
<evidence type="ECO:0000256" key="7">
    <source>
        <dbReference type="RuleBase" id="RU361233"/>
    </source>
</evidence>
<dbReference type="Pfam" id="PF04535">
    <property type="entry name" value="CASP_dom"/>
    <property type="match status" value="1"/>
</dbReference>
<dbReference type="InterPro" id="IPR006459">
    <property type="entry name" value="CASP/CASPL"/>
</dbReference>
<dbReference type="Proteomes" id="UP001291623">
    <property type="component" value="Unassembled WGS sequence"/>
</dbReference>
<evidence type="ECO:0000256" key="5">
    <source>
        <dbReference type="ARBA" id="ARBA00022989"/>
    </source>
</evidence>
<feature type="domain" description="Casparian strip membrane protein" evidence="8">
    <location>
        <begin position="26"/>
        <end position="88"/>
    </location>
</feature>
<dbReference type="NCBIfam" id="TIGR01569">
    <property type="entry name" value="A_tha_TIGR01569"/>
    <property type="match status" value="1"/>
</dbReference>
<evidence type="ECO:0000313" key="10">
    <source>
        <dbReference type="Proteomes" id="UP001291623"/>
    </source>
</evidence>
<evidence type="ECO:0000256" key="4">
    <source>
        <dbReference type="ARBA" id="ARBA00022692"/>
    </source>
</evidence>
<dbReference type="GO" id="GO:0005886">
    <property type="term" value="C:plasma membrane"/>
    <property type="evidence" value="ECO:0007669"/>
    <property type="project" value="UniProtKB-SubCell"/>
</dbReference>
<reference evidence="9" key="1">
    <citation type="submission" date="2023-12" db="EMBL/GenBank/DDBJ databases">
        <title>Genome assembly of Anisodus tanguticus.</title>
        <authorList>
            <person name="Wang Y.-J."/>
        </authorList>
    </citation>
    <scope>NUCLEOTIDE SEQUENCE</scope>
    <source>
        <strain evidence="9">KB-2021</strain>
        <tissue evidence="9">Leaf</tissue>
    </source>
</reference>
<comment type="similarity">
    <text evidence="2 7">Belongs to the Casparian strip membrane proteins (CASP) family.</text>
</comment>
<feature type="transmembrane region" description="Helical" evidence="7">
    <location>
        <begin position="73"/>
        <end position="90"/>
    </location>
</feature>
<evidence type="ECO:0000259" key="8">
    <source>
        <dbReference type="Pfam" id="PF04535"/>
    </source>
</evidence>
<evidence type="ECO:0000256" key="2">
    <source>
        <dbReference type="ARBA" id="ARBA00007651"/>
    </source>
</evidence>
<evidence type="ECO:0000256" key="3">
    <source>
        <dbReference type="ARBA" id="ARBA00022475"/>
    </source>
</evidence>
<keyword evidence="4 7" id="KW-0812">Transmembrane</keyword>
<gene>
    <name evidence="9" type="ORF">RND71_008143</name>
</gene>
<dbReference type="AlphaFoldDB" id="A0AAE1VTK1"/>
<evidence type="ECO:0000256" key="1">
    <source>
        <dbReference type="ARBA" id="ARBA00004651"/>
    </source>
</evidence>
<keyword evidence="10" id="KW-1185">Reference proteome</keyword>
<keyword evidence="5 7" id="KW-1133">Transmembrane helix</keyword>
<keyword evidence="3 7" id="KW-1003">Cell membrane</keyword>
<comment type="subcellular location">
    <subcellularLocation>
        <location evidence="1 7">Cell membrane</location>
        <topology evidence="1 7">Multi-pass membrane protein</topology>
    </subcellularLocation>
</comment>
<comment type="caution">
    <text evidence="7">Lacks conserved residue(s) required for the propagation of feature annotation.</text>
</comment>
<dbReference type="InterPro" id="IPR006702">
    <property type="entry name" value="CASP_dom"/>
</dbReference>
<organism evidence="9 10">
    <name type="scientific">Anisodus tanguticus</name>
    <dbReference type="NCBI Taxonomy" id="243964"/>
    <lineage>
        <taxon>Eukaryota</taxon>
        <taxon>Viridiplantae</taxon>
        <taxon>Streptophyta</taxon>
        <taxon>Embryophyta</taxon>
        <taxon>Tracheophyta</taxon>
        <taxon>Spermatophyta</taxon>
        <taxon>Magnoliopsida</taxon>
        <taxon>eudicotyledons</taxon>
        <taxon>Gunneridae</taxon>
        <taxon>Pentapetalae</taxon>
        <taxon>asterids</taxon>
        <taxon>lamiids</taxon>
        <taxon>Solanales</taxon>
        <taxon>Solanaceae</taxon>
        <taxon>Solanoideae</taxon>
        <taxon>Hyoscyameae</taxon>
        <taxon>Anisodus</taxon>
    </lineage>
</organism>
<proteinExistence type="inferred from homology"/>
<keyword evidence="6 7" id="KW-0472">Membrane</keyword>
<dbReference type="EMBL" id="JAVYJV010000004">
    <property type="protein sequence ID" value="KAK4372759.1"/>
    <property type="molecule type" value="Genomic_DNA"/>
</dbReference>
<accession>A0AAE1VTK1</accession>
<evidence type="ECO:0000256" key="6">
    <source>
        <dbReference type="ARBA" id="ARBA00023136"/>
    </source>
</evidence>
<comment type="caution">
    <text evidence="9">The sequence shown here is derived from an EMBL/GenBank/DDBJ whole genome shotgun (WGS) entry which is preliminary data.</text>
</comment>